<dbReference type="InterPro" id="IPR026350">
    <property type="entry name" value="GxxExxY"/>
</dbReference>
<dbReference type="STRING" id="1797994.A2227_02385"/>
<dbReference type="AlphaFoldDB" id="A0A1F5SHA4"/>
<organism evidence="1 2">
    <name type="scientific">Candidatus Falkowbacteria bacterium RIFOXYA2_FULL_47_19</name>
    <dbReference type="NCBI Taxonomy" id="1797994"/>
    <lineage>
        <taxon>Bacteria</taxon>
        <taxon>Candidatus Falkowiibacteriota</taxon>
    </lineage>
</organism>
<sequence>MITNSQIMIDVRDKIIHKELSYEIVGILYDVYNELGFGYSEKIYEIAIAKELAAKGKQFKRQASFIISYKGECVGRYYLDFIIENKIVLELKRGNYFSKKNIEQIKGYLAATKMKLAILAQFTANGVKIFRAFNPKNKC</sequence>
<comment type="caution">
    <text evidence="1">The sequence shown here is derived from an EMBL/GenBank/DDBJ whole genome shotgun (WGS) entry which is preliminary data.</text>
</comment>
<dbReference type="NCBIfam" id="TIGR04256">
    <property type="entry name" value="GxxExxY"/>
    <property type="match status" value="1"/>
</dbReference>
<proteinExistence type="predicted"/>
<evidence type="ECO:0000313" key="2">
    <source>
        <dbReference type="Proteomes" id="UP000178367"/>
    </source>
</evidence>
<evidence type="ECO:0000313" key="1">
    <source>
        <dbReference type="EMBL" id="OGF26044.1"/>
    </source>
</evidence>
<protein>
    <recommendedName>
        <fullName evidence="3">GxxExxY protein</fullName>
    </recommendedName>
</protein>
<reference evidence="1 2" key="1">
    <citation type="journal article" date="2016" name="Nat. Commun.">
        <title>Thousands of microbial genomes shed light on interconnected biogeochemical processes in an aquifer system.</title>
        <authorList>
            <person name="Anantharaman K."/>
            <person name="Brown C.T."/>
            <person name="Hug L.A."/>
            <person name="Sharon I."/>
            <person name="Castelle C.J."/>
            <person name="Probst A.J."/>
            <person name="Thomas B.C."/>
            <person name="Singh A."/>
            <person name="Wilkins M.J."/>
            <person name="Karaoz U."/>
            <person name="Brodie E.L."/>
            <person name="Williams K.H."/>
            <person name="Hubbard S.S."/>
            <person name="Banfield J.F."/>
        </authorList>
    </citation>
    <scope>NUCLEOTIDE SEQUENCE [LARGE SCALE GENOMIC DNA]</scope>
</reference>
<evidence type="ECO:0008006" key="3">
    <source>
        <dbReference type="Google" id="ProtNLM"/>
    </source>
</evidence>
<dbReference type="EMBL" id="MFGB01000017">
    <property type="protein sequence ID" value="OGF26044.1"/>
    <property type="molecule type" value="Genomic_DNA"/>
</dbReference>
<accession>A0A1F5SHA4</accession>
<dbReference type="Pfam" id="PF13366">
    <property type="entry name" value="PDDEXK_3"/>
    <property type="match status" value="1"/>
</dbReference>
<dbReference type="Proteomes" id="UP000178367">
    <property type="component" value="Unassembled WGS sequence"/>
</dbReference>
<gene>
    <name evidence="1" type="ORF">A2227_02385</name>
</gene>
<name>A0A1F5SHA4_9BACT</name>